<comment type="caution">
    <text evidence="1">The sequence shown here is derived from an EMBL/GenBank/DDBJ whole genome shotgun (WGS) entry which is preliminary data.</text>
</comment>
<sequence length="145" mass="15735">MTTVFELSTDNDIRNTQLHSNWGPVLARYAWDQIHPCHLNLAGAITLVVVAHGNGCEIGNEDPDTIDIDESVFLALVQGNMANNAIPTSIYISTCGLGIAEFSARVRLAAQQNEIWHGTQIFGHSDAVAGEVPPPGDIRWVQIFA</sequence>
<name>A0ABT2QX36_9GAMM</name>
<dbReference type="EMBL" id="ARXS01000006">
    <property type="protein sequence ID" value="MCU5782086.1"/>
    <property type="molecule type" value="Genomic_DNA"/>
</dbReference>
<protein>
    <submittedName>
        <fullName evidence="1">Uncharacterized protein</fullName>
    </submittedName>
</protein>
<proteinExistence type="predicted"/>
<evidence type="ECO:0000313" key="1">
    <source>
        <dbReference type="EMBL" id="MCU5782086.1"/>
    </source>
</evidence>
<evidence type="ECO:0000313" key="2">
    <source>
        <dbReference type="Proteomes" id="UP001064106"/>
    </source>
</evidence>
<accession>A0ABT2QX36</accession>
<keyword evidence="2" id="KW-1185">Reference proteome</keyword>
<organism evidence="1 2">
    <name type="scientific">Alloalcanivorax balearicus MACL04</name>
    <dbReference type="NCBI Taxonomy" id="1177182"/>
    <lineage>
        <taxon>Bacteria</taxon>
        <taxon>Pseudomonadati</taxon>
        <taxon>Pseudomonadota</taxon>
        <taxon>Gammaproteobacteria</taxon>
        <taxon>Oceanospirillales</taxon>
        <taxon>Alcanivoracaceae</taxon>
        <taxon>Alloalcanivorax</taxon>
    </lineage>
</organism>
<reference evidence="1" key="1">
    <citation type="submission" date="2012-09" db="EMBL/GenBank/DDBJ databases">
        <title>Genome Sequence of alkane-degrading Bacterium Alcanivorax balearicus MACL04.</title>
        <authorList>
            <person name="Lai Q."/>
            <person name="Shao Z."/>
        </authorList>
    </citation>
    <scope>NUCLEOTIDE SEQUENCE</scope>
    <source>
        <strain evidence="1">MACL04</strain>
    </source>
</reference>
<dbReference type="Proteomes" id="UP001064106">
    <property type="component" value="Unassembled WGS sequence"/>
</dbReference>
<gene>
    <name evidence="1" type="ORF">MA04_01386</name>
</gene>
<dbReference type="RefSeq" id="WP_262459915.1">
    <property type="nucleotide sequence ID" value="NZ_ARXS01000006.1"/>
</dbReference>